<gene>
    <name evidence="1" type="ORF">G6011_05462</name>
</gene>
<reference evidence="1" key="1">
    <citation type="submission" date="2021-07" db="EMBL/GenBank/DDBJ databases">
        <title>Genome Resource of American Ginseng Black Spot Pathogen Alternaria panax.</title>
        <authorList>
            <person name="Qiu C."/>
            <person name="Wang W."/>
            <person name="Liu Z."/>
        </authorList>
    </citation>
    <scope>NUCLEOTIDE SEQUENCE</scope>
    <source>
        <strain evidence="1">BNCC115425</strain>
    </source>
</reference>
<accession>A0AAD4FF48</accession>
<evidence type="ECO:0000313" key="2">
    <source>
        <dbReference type="Proteomes" id="UP001199106"/>
    </source>
</evidence>
<dbReference type="Proteomes" id="UP001199106">
    <property type="component" value="Unassembled WGS sequence"/>
</dbReference>
<organism evidence="1 2">
    <name type="scientific">Alternaria panax</name>
    <dbReference type="NCBI Taxonomy" id="48097"/>
    <lineage>
        <taxon>Eukaryota</taxon>
        <taxon>Fungi</taxon>
        <taxon>Dikarya</taxon>
        <taxon>Ascomycota</taxon>
        <taxon>Pezizomycotina</taxon>
        <taxon>Dothideomycetes</taxon>
        <taxon>Pleosporomycetidae</taxon>
        <taxon>Pleosporales</taxon>
        <taxon>Pleosporineae</taxon>
        <taxon>Pleosporaceae</taxon>
        <taxon>Alternaria</taxon>
        <taxon>Alternaria sect. Panax</taxon>
    </lineage>
</organism>
<comment type="caution">
    <text evidence="1">The sequence shown here is derived from an EMBL/GenBank/DDBJ whole genome shotgun (WGS) entry which is preliminary data.</text>
</comment>
<dbReference type="EMBL" id="JAANER010000007">
    <property type="protein sequence ID" value="KAG9187591.1"/>
    <property type="molecule type" value="Genomic_DNA"/>
</dbReference>
<keyword evidence="2" id="KW-1185">Reference proteome</keyword>
<proteinExistence type="predicted"/>
<name>A0AAD4FF48_9PLEO</name>
<dbReference type="AlphaFoldDB" id="A0AAD4FF48"/>
<protein>
    <submittedName>
        <fullName evidence="1">Uncharacterized protein</fullName>
    </submittedName>
</protein>
<evidence type="ECO:0000313" key="1">
    <source>
        <dbReference type="EMBL" id="KAG9187591.1"/>
    </source>
</evidence>
<sequence>MRPARTVNNIAKLASKIKDSSQSAGQEAIEPVIEALSKILEHTTYACGGSIKDPHKNIAQLGPAITICWDSPSSIGKLVLPLQVESQGGVDDSLVKFVEGTQPAGIGYQGKDIIDEE</sequence>